<evidence type="ECO:0000313" key="5">
    <source>
        <dbReference type="EMBL" id="KAG7191496.1"/>
    </source>
</evidence>
<evidence type="ECO:0000256" key="3">
    <source>
        <dbReference type="ARBA" id="ARBA00022801"/>
    </source>
</evidence>
<dbReference type="InterPro" id="IPR029058">
    <property type="entry name" value="AB_hydrolase_fold"/>
</dbReference>
<evidence type="ECO:0000259" key="4">
    <source>
        <dbReference type="Pfam" id="PF01764"/>
    </source>
</evidence>
<dbReference type="SUPFAM" id="SSF53474">
    <property type="entry name" value="alpha/beta-Hydrolases"/>
    <property type="match status" value="1"/>
</dbReference>
<dbReference type="InterPro" id="IPR002921">
    <property type="entry name" value="Fungal_lipase-type"/>
</dbReference>
<dbReference type="GO" id="GO:0004806">
    <property type="term" value="F:triacylglycerol lipase activity"/>
    <property type="evidence" value="ECO:0007669"/>
    <property type="project" value="UniProtKB-EC"/>
</dbReference>
<evidence type="ECO:0000256" key="2">
    <source>
        <dbReference type="ARBA" id="ARBA00022729"/>
    </source>
</evidence>
<dbReference type="OrthoDB" id="438440at2759"/>
<dbReference type="PANTHER" id="PTHR46640:SF1">
    <property type="entry name" value="FUNGAL LIPASE-LIKE DOMAIN-CONTAINING PROTEIN-RELATED"/>
    <property type="match status" value="1"/>
</dbReference>
<dbReference type="InterPro" id="IPR051299">
    <property type="entry name" value="AB_hydrolase_lip/est"/>
</dbReference>
<keyword evidence="3" id="KW-0378">Hydrolase</keyword>
<proteinExistence type="predicted"/>
<evidence type="ECO:0000256" key="1">
    <source>
        <dbReference type="ARBA" id="ARBA00013279"/>
    </source>
</evidence>
<accession>A0A9P7V522</accession>
<feature type="domain" description="Fungal lipase-type" evidence="4">
    <location>
        <begin position="76"/>
        <end position="229"/>
    </location>
</feature>
<sequence>MPVYAHLLDIAYCVTKFNQLEPPFQCDMSCEEFGGMELVYQWYFDDAVCGYIAKTKQDIFKNGTLSSSSKTTTTIVVGLRGTRSFGDSFADLQVDMVNYNLPTTYLPPCSGCKVHKGFMGYATKTIGIMEAILIGEVKKAMEDGGSYQVIVVGHSLGGAIALLVALRILDLSYNNLMCVTFGQPLVGNQNFVQWTDYVMQSMESDKLSSSRKFYRVIHKNDMVTTVPNNDQLLINTYKQFLNQIYLNCSNNDILPLRDQVVDCGFGDNPLCISKDVPIGHNYMQSHLTYFRHMGLCGIQVPTLKQDSIL</sequence>
<keyword evidence="2" id="KW-0732">Signal</keyword>
<dbReference type="PANTHER" id="PTHR46640">
    <property type="entry name" value="TRIACYLGLYCEROL LIPASE, PUTATIVE (AFU_ORTHOLOGUE AFUA_6G06510)-RELATED"/>
    <property type="match status" value="1"/>
</dbReference>
<dbReference type="AlphaFoldDB" id="A0A9P7V522"/>
<keyword evidence="6" id="KW-1185">Reference proteome</keyword>
<dbReference type="Pfam" id="PF01764">
    <property type="entry name" value="Lipase_3"/>
    <property type="match status" value="1"/>
</dbReference>
<dbReference type="GO" id="GO:0006629">
    <property type="term" value="P:lipid metabolic process"/>
    <property type="evidence" value="ECO:0007669"/>
    <property type="project" value="InterPro"/>
</dbReference>
<dbReference type="RefSeq" id="XP_043047048.1">
    <property type="nucleotide sequence ID" value="XM_043193827.1"/>
</dbReference>
<dbReference type="EC" id="3.1.1.3" evidence="1"/>
<gene>
    <name evidence="5" type="ORF">KQ657_003091</name>
</gene>
<dbReference type="GeneID" id="66116465"/>
<dbReference type="CDD" id="cd00519">
    <property type="entry name" value="Lipase_3"/>
    <property type="match status" value="1"/>
</dbReference>
<reference evidence="5" key="1">
    <citation type="submission" date="2021-03" db="EMBL/GenBank/DDBJ databases">
        <authorList>
            <person name="Palmer J.M."/>
        </authorList>
    </citation>
    <scope>NUCLEOTIDE SEQUENCE</scope>
    <source>
        <strain evidence="5">ARV_011</strain>
    </source>
</reference>
<evidence type="ECO:0000313" key="6">
    <source>
        <dbReference type="Proteomes" id="UP000790833"/>
    </source>
</evidence>
<organism evidence="5 6">
    <name type="scientific">Scheffersomyces spartinae</name>
    <dbReference type="NCBI Taxonomy" id="45513"/>
    <lineage>
        <taxon>Eukaryota</taxon>
        <taxon>Fungi</taxon>
        <taxon>Dikarya</taxon>
        <taxon>Ascomycota</taxon>
        <taxon>Saccharomycotina</taxon>
        <taxon>Pichiomycetes</taxon>
        <taxon>Debaryomycetaceae</taxon>
        <taxon>Scheffersomyces</taxon>
    </lineage>
</organism>
<dbReference type="EMBL" id="JAHMUF010000028">
    <property type="protein sequence ID" value="KAG7191496.1"/>
    <property type="molecule type" value="Genomic_DNA"/>
</dbReference>
<name>A0A9P7V522_9ASCO</name>
<protein>
    <recommendedName>
        <fullName evidence="1">triacylglycerol lipase</fullName>
        <ecNumber evidence="1">3.1.1.3</ecNumber>
    </recommendedName>
</protein>
<comment type="caution">
    <text evidence="5">The sequence shown here is derived from an EMBL/GenBank/DDBJ whole genome shotgun (WGS) entry which is preliminary data.</text>
</comment>
<dbReference type="Proteomes" id="UP000790833">
    <property type="component" value="Unassembled WGS sequence"/>
</dbReference>
<dbReference type="Gene3D" id="3.40.50.1820">
    <property type="entry name" value="alpha/beta hydrolase"/>
    <property type="match status" value="1"/>
</dbReference>